<keyword evidence="3" id="KW-1185">Reference proteome</keyword>
<reference evidence="2 3" key="1">
    <citation type="submission" date="2021-07" db="EMBL/GenBank/DDBJ databases">
        <title>The Aristolochia fimbriata genome: insights into angiosperm evolution, floral development and chemical biosynthesis.</title>
        <authorList>
            <person name="Jiao Y."/>
        </authorList>
    </citation>
    <scope>NUCLEOTIDE SEQUENCE [LARGE SCALE GENOMIC DNA]</scope>
    <source>
        <strain evidence="2">IBCAS-2021</strain>
        <tissue evidence="2">Leaf</tissue>
    </source>
</reference>
<evidence type="ECO:0000313" key="2">
    <source>
        <dbReference type="EMBL" id="KAG9448781.1"/>
    </source>
</evidence>
<dbReference type="AlphaFoldDB" id="A0AAV7ELN4"/>
<dbReference type="Gene3D" id="3.30.70.100">
    <property type="match status" value="1"/>
</dbReference>
<organism evidence="2 3">
    <name type="scientific">Aristolochia fimbriata</name>
    <name type="common">White veined hardy Dutchman's pipe vine</name>
    <dbReference type="NCBI Taxonomy" id="158543"/>
    <lineage>
        <taxon>Eukaryota</taxon>
        <taxon>Viridiplantae</taxon>
        <taxon>Streptophyta</taxon>
        <taxon>Embryophyta</taxon>
        <taxon>Tracheophyta</taxon>
        <taxon>Spermatophyta</taxon>
        <taxon>Magnoliopsida</taxon>
        <taxon>Magnoliidae</taxon>
        <taxon>Piperales</taxon>
        <taxon>Aristolochiaceae</taxon>
        <taxon>Aristolochia</taxon>
    </lineage>
</organism>
<dbReference type="GO" id="GO:0046872">
    <property type="term" value="F:metal ion binding"/>
    <property type="evidence" value="ECO:0007669"/>
    <property type="project" value="InterPro"/>
</dbReference>
<name>A0AAV7ELN4_ARIFI</name>
<accession>A0AAV7ELN4</accession>
<gene>
    <name evidence="2" type="ORF">H6P81_008746</name>
</gene>
<sequence length="125" mass="14011">MKQKTVLKLQMSDPKTRCKAMKAVAGVQGVLSAAIEGEDKNKIVVIGEGVDSIYLTTLLRKTMGFAELISVTPIEQKKKKQDEDNYKSYCETKSTVKPTVWANQATVPHYVYQVQEPYHDPCSIM</sequence>
<dbReference type="InterPro" id="IPR006121">
    <property type="entry name" value="HMA_dom"/>
</dbReference>
<feature type="domain" description="HMA" evidence="1">
    <location>
        <begin position="2"/>
        <end position="71"/>
    </location>
</feature>
<evidence type="ECO:0000313" key="3">
    <source>
        <dbReference type="Proteomes" id="UP000825729"/>
    </source>
</evidence>
<protein>
    <recommendedName>
        <fullName evidence="1">HMA domain-containing protein</fullName>
    </recommendedName>
</protein>
<dbReference type="PANTHER" id="PTHR46371">
    <property type="entry name" value="OS04G0464100 PROTEIN"/>
    <property type="match status" value="1"/>
</dbReference>
<proteinExistence type="predicted"/>
<comment type="caution">
    <text evidence="2">The sequence shown here is derived from an EMBL/GenBank/DDBJ whole genome shotgun (WGS) entry which is preliminary data.</text>
</comment>
<evidence type="ECO:0000259" key="1">
    <source>
        <dbReference type="PROSITE" id="PS50846"/>
    </source>
</evidence>
<dbReference type="EMBL" id="JAINDJ010000004">
    <property type="protein sequence ID" value="KAG9448781.1"/>
    <property type="molecule type" value="Genomic_DNA"/>
</dbReference>
<dbReference type="InterPro" id="IPR044296">
    <property type="entry name" value="HIPP46"/>
</dbReference>
<dbReference type="Proteomes" id="UP000825729">
    <property type="component" value="Unassembled WGS sequence"/>
</dbReference>
<dbReference type="PROSITE" id="PS50846">
    <property type="entry name" value="HMA_2"/>
    <property type="match status" value="1"/>
</dbReference>